<evidence type="ECO:0000313" key="3">
    <source>
        <dbReference type="Proteomes" id="UP000076744"/>
    </source>
</evidence>
<dbReference type="EMBL" id="AZHB01000065">
    <property type="protein sequence ID" value="OAA42785.1"/>
    <property type="molecule type" value="Genomic_DNA"/>
</dbReference>
<proteinExistence type="predicted"/>
<keyword evidence="3" id="KW-1185">Reference proteome</keyword>
<comment type="caution">
    <text evidence="2">The sequence shown here is derived from an EMBL/GenBank/DDBJ whole genome shotgun (WGS) entry which is preliminary data.</text>
</comment>
<reference evidence="2 3" key="1">
    <citation type="journal article" date="2016" name="Genome Biol. Evol.">
        <title>Divergent and convergent evolution of fungal pathogenicity.</title>
        <authorList>
            <person name="Shang Y."/>
            <person name="Xiao G."/>
            <person name="Zheng P."/>
            <person name="Cen K."/>
            <person name="Zhan S."/>
            <person name="Wang C."/>
        </authorList>
    </citation>
    <scope>NUCLEOTIDE SEQUENCE [LARGE SCALE GENOMIC DNA]</scope>
    <source>
        <strain evidence="2 3">ARSEF 2679</strain>
    </source>
</reference>
<protein>
    <submittedName>
        <fullName evidence="2">Uncharacterized protein</fullName>
    </submittedName>
</protein>
<organism evidence="2 3">
    <name type="scientific">Cordyceps fumosorosea (strain ARSEF 2679)</name>
    <name type="common">Isaria fumosorosea</name>
    <dbReference type="NCBI Taxonomy" id="1081104"/>
    <lineage>
        <taxon>Eukaryota</taxon>
        <taxon>Fungi</taxon>
        <taxon>Dikarya</taxon>
        <taxon>Ascomycota</taxon>
        <taxon>Pezizomycotina</taxon>
        <taxon>Sordariomycetes</taxon>
        <taxon>Hypocreomycetidae</taxon>
        <taxon>Hypocreales</taxon>
        <taxon>Cordycipitaceae</taxon>
        <taxon>Cordyceps</taxon>
    </lineage>
</organism>
<sequence>MMASKLIPVRVLASGAVGTGGLGAAQDAEGTDEGKVVTRELFAGHRGVPEGPDARGTVLKLQSAGGETVVRFAGLFKSRREGWPGEEADRTPAKHGQKD</sequence>
<dbReference type="RefSeq" id="XP_018699518.1">
    <property type="nucleotide sequence ID" value="XM_018853302.1"/>
</dbReference>
<dbReference type="Proteomes" id="UP000076744">
    <property type="component" value="Unassembled WGS sequence"/>
</dbReference>
<evidence type="ECO:0000256" key="1">
    <source>
        <dbReference type="SAM" id="MobiDB-lite"/>
    </source>
</evidence>
<dbReference type="GeneID" id="30025993"/>
<evidence type="ECO:0000313" key="2">
    <source>
        <dbReference type="EMBL" id="OAA42785.1"/>
    </source>
</evidence>
<feature type="region of interest" description="Disordered" evidence="1">
    <location>
        <begin position="80"/>
        <end position="99"/>
    </location>
</feature>
<accession>A0A162HST1</accession>
<name>A0A162HST1_CORFA</name>
<gene>
    <name evidence="2" type="ORF">ISF_09701</name>
</gene>
<dbReference type="AlphaFoldDB" id="A0A162HST1"/>